<evidence type="ECO:0000313" key="1">
    <source>
        <dbReference type="EMBL" id="MFD1188546.1"/>
    </source>
</evidence>
<sequence length="391" mass="44534">MHDFETLTEELKKHLDSPRQNWLLGAGISFKSNIPLMFPLTDRVKAIIEASAEAKDKDIYQTLTDDLDEDCHIEHYLSHLGDLIALSERSKDKSAKICDKNFTCEELRKMHRTIIAAIGNTVRYGYIKEEGKEAEIGTPEVPIVDISHHLAFVKALYKNRANLESRSRLSFFTTNYDTLLEDALAIEKKIVIDGFSGGAVGFWNAKNEFTKADDKQLTCGVYKLHGSIDWHCDKTYGLVRVRYGTKYLPDVADIMIYPQATKYVETQKDPFSFLFERFRRALNSPQDNVLATCGYSFGDDHINAEIESALRTKGNRTTLLAFSEESPKEDIIINKTLDRWLKDEDFGSRIYVAGKKGIYHNSTVAVQPETEDPLWWWTFSGLTNFLTSGDV</sequence>
<dbReference type="RefSeq" id="WP_377532334.1">
    <property type="nucleotide sequence ID" value="NZ_JBHTLD010000301.1"/>
</dbReference>
<reference evidence="2" key="1">
    <citation type="journal article" date="2019" name="Int. J. Syst. Evol. Microbiol.">
        <title>The Global Catalogue of Microorganisms (GCM) 10K type strain sequencing project: providing services to taxonomists for standard genome sequencing and annotation.</title>
        <authorList>
            <consortium name="The Broad Institute Genomics Platform"/>
            <consortium name="The Broad Institute Genome Sequencing Center for Infectious Disease"/>
            <person name="Wu L."/>
            <person name="Ma J."/>
        </authorList>
    </citation>
    <scope>NUCLEOTIDE SEQUENCE [LARGE SCALE GENOMIC DNA]</scope>
    <source>
        <strain evidence="2">JCM 31319</strain>
    </source>
</reference>
<dbReference type="Proteomes" id="UP001597094">
    <property type="component" value="Unassembled WGS sequence"/>
</dbReference>
<evidence type="ECO:0000313" key="2">
    <source>
        <dbReference type="Proteomes" id="UP001597094"/>
    </source>
</evidence>
<comment type="caution">
    <text evidence="1">The sequence shown here is derived from an EMBL/GenBank/DDBJ whole genome shotgun (WGS) entry which is preliminary data.</text>
</comment>
<accession>A0ABW3SX89</accession>
<dbReference type="Pfam" id="PF13289">
    <property type="entry name" value="SIR2_2"/>
    <property type="match status" value="1"/>
</dbReference>
<dbReference type="EMBL" id="JBHTLD010000301">
    <property type="protein sequence ID" value="MFD1188546.1"/>
    <property type="molecule type" value="Genomic_DNA"/>
</dbReference>
<protein>
    <submittedName>
        <fullName evidence="1">SIR2 family protein</fullName>
    </submittedName>
</protein>
<organism evidence="1 2">
    <name type="scientific">Pontibacter rugosus</name>
    <dbReference type="NCBI Taxonomy" id="1745966"/>
    <lineage>
        <taxon>Bacteria</taxon>
        <taxon>Pseudomonadati</taxon>
        <taxon>Bacteroidota</taxon>
        <taxon>Cytophagia</taxon>
        <taxon>Cytophagales</taxon>
        <taxon>Hymenobacteraceae</taxon>
        <taxon>Pontibacter</taxon>
    </lineage>
</organism>
<gene>
    <name evidence="1" type="ORF">ACFQ2O_20230</name>
</gene>
<name>A0ABW3SX89_9BACT</name>
<keyword evidence="2" id="KW-1185">Reference proteome</keyword>
<proteinExistence type="predicted"/>